<dbReference type="InterPro" id="IPR050493">
    <property type="entry name" value="FAD-dep_Monooxygenase_BioMet"/>
</dbReference>
<dbReference type="Pfam" id="PF01494">
    <property type="entry name" value="FAD_binding_3"/>
    <property type="match status" value="2"/>
</dbReference>
<dbReference type="OrthoDB" id="9782160at2"/>
<dbReference type="PANTHER" id="PTHR13789:SF268">
    <property type="entry name" value="5-METHYLPHENAZINE-1-CARBOXYLATE 1-MONOOXYGENASE"/>
    <property type="match status" value="1"/>
</dbReference>
<dbReference type="Proteomes" id="UP000487268">
    <property type="component" value="Unassembled WGS sequence"/>
</dbReference>
<dbReference type="NCBIfam" id="NF005720">
    <property type="entry name" value="PRK07538.1"/>
    <property type="match status" value="1"/>
</dbReference>
<keyword evidence="2 5" id="KW-0503">Monooxygenase</keyword>
<keyword evidence="1 5" id="KW-0560">Oxidoreductase</keyword>
<evidence type="ECO:0000256" key="2">
    <source>
        <dbReference type="ARBA" id="ARBA00023033"/>
    </source>
</evidence>
<feature type="domain" description="FAD-binding" evidence="4">
    <location>
        <begin position="2"/>
        <end position="172"/>
    </location>
</feature>
<dbReference type="GO" id="GO:0071949">
    <property type="term" value="F:FAD binding"/>
    <property type="evidence" value="ECO:0007669"/>
    <property type="project" value="InterPro"/>
</dbReference>
<name>A0A7K0C301_9ACTN</name>
<dbReference type="GO" id="GO:0102169">
    <property type="term" value="F:5-methylphenazine-1-carboxylate 1-monooxygenase (NADH) activity"/>
    <property type="evidence" value="ECO:0007669"/>
    <property type="project" value="UniProtKB-EC"/>
</dbReference>
<sequence>MRVLIAGAGIGGLSAALALHAAGIDAEVVESARELRPLGVGINLLPHAVRELIGLGLGDDLARTALPAESLVHFDRHGNRVWGEGRGRALGYRWPQYFVHRGELQMLLVAAVRERLGAGAVRTGTALSGFTDGADGVTVRLRDQATGAETTETADVLVGADGLHSAVRRALHPGEGAPLWNGVRLWRGVTEADPFLDNATMAVLGNKYQAKFICYPISKEAGDRGRALVNWLGEIQLPHDELTEVADWNREGALADVLPHFADWKVPWIDVPGLIRGAAEILEYPMVDRDPLPFWTRGNVTLLGDAAHPMYPLGSNGGSQAVLDARVLAFELARATSPAAGLAAYDAARREPVNKIVLGNRANPGDAILNTVAERAPEGFDRVEDVLTPAELAPLGGGYRQITHTDDLNGDSPWAVPARLPR</sequence>
<evidence type="ECO:0000259" key="4">
    <source>
        <dbReference type="Pfam" id="PF01494"/>
    </source>
</evidence>
<protein>
    <submittedName>
        <fullName evidence="5">5-methylphenazine-1-carboxylate 1-monooxygenase</fullName>
        <ecNumber evidence="5">1.14.13.218</ecNumber>
    </submittedName>
</protein>
<dbReference type="PANTHER" id="PTHR13789">
    <property type="entry name" value="MONOOXYGENASE"/>
    <property type="match status" value="1"/>
</dbReference>
<evidence type="ECO:0000313" key="6">
    <source>
        <dbReference type="Proteomes" id="UP000487268"/>
    </source>
</evidence>
<dbReference type="AlphaFoldDB" id="A0A7K0C301"/>
<feature type="signal peptide" evidence="3">
    <location>
        <begin position="1"/>
        <end position="21"/>
    </location>
</feature>
<feature type="domain" description="FAD-binding" evidence="4">
    <location>
        <begin position="295"/>
        <end position="357"/>
    </location>
</feature>
<feature type="chain" id="PRO_5038864780" evidence="3">
    <location>
        <begin position="22"/>
        <end position="422"/>
    </location>
</feature>
<dbReference type="Gene3D" id="3.30.9.30">
    <property type="match status" value="1"/>
</dbReference>
<dbReference type="SUPFAM" id="SSF51905">
    <property type="entry name" value="FAD/NAD(P)-binding domain"/>
    <property type="match status" value="1"/>
</dbReference>
<reference evidence="5 6" key="1">
    <citation type="submission" date="2019-10" db="EMBL/GenBank/DDBJ databases">
        <title>Actinomadura rubteroloni sp. nov. and Actinomadura macrotermitis sp. nov., isolated from the gut of fungus growing-termite Macrotermes natalensis.</title>
        <authorList>
            <person name="Benndorf R."/>
            <person name="Martin K."/>
            <person name="Kuefner M."/>
            <person name="De Beer W."/>
            <person name="Kaster A.-K."/>
            <person name="Vollmers J."/>
            <person name="Poulsen M."/>
            <person name="Beemelmanns C."/>
        </authorList>
    </citation>
    <scope>NUCLEOTIDE SEQUENCE [LARGE SCALE GENOMIC DNA]</scope>
    <source>
        <strain evidence="5 6">RB68</strain>
    </source>
</reference>
<evidence type="ECO:0000313" key="5">
    <source>
        <dbReference type="EMBL" id="MQY07815.1"/>
    </source>
</evidence>
<accession>A0A7K0C301</accession>
<dbReference type="SUPFAM" id="SSF54373">
    <property type="entry name" value="FAD-linked reductases, C-terminal domain"/>
    <property type="match status" value="1"/>
</dbReference>
<dbReference type="EMBL" id="WEGH01000004">
    <property type="protein sequence ID" value="MQY07815.1"/>
    <property type="molecule type" value="Genomic_DNA"/>
</dbReference>
<keyword evidence="3" id="KW-0732">Signal</keyword>
<evidence type="ECO:0000256" key="3">
    <source>
        <dbReference type="SAM" id="SignalP"/>
    </source>
</evidence>
<dbReference type="InterPro" id="IPR036188">
    <property type="entry name" value="FAD/NAD-bd_sf"/>
</dbReference>
<keyword evidence="6" id="KW-1185">Reference proteome</keyword>
<dbReference type="Gene3D" id="3.50.50.60">
    <property type="entry name" value="FAD/NAD(P)-binding domain"/>
    <property type="match status" value="1"/>
</dbReference>
<dbReference type="InterPro" id="IPR002938">
    <property type="entry name" value="FAD-bd"/>
</dbReference>
<organism evidence="5 6">
    <name type="scientific">Actinomadura macrotermitis</name>
    <dbReference type="NCBI Taxonomy" id="2585200"/>
    <lineage>
        <taxon>Bacteria</taxon>
        <taxon>Bacillati</taxon>
        <taxon>Actinomycetota</taxon>
        <taxon>Actinomycetes</taxon>
        <taxon>Streptosporangiales</taxon>
        <taxon>Thermomonosporaceae</taxon>
        <taxon>Actinomadura</taxon>
    </lineage>
</organism>
<comment type="caution">
    <text evidence="5">The sequence shown here is derived from an EMBL/GenBank/DDBJ whole genome shotgun (WGS) entry which is preliminary data.</text>
</comment>
<dbReference type="PRINTS" id="PR00420">
    <property type="entry name" value="RNGMNOXGNASE"/>
</dbReference>
<gene>
    <name evidence="5" type="primary">phzS</name>
    <name evidence="5" type="ORF">ACRB68_59170</name>
</gene>
<dbReference type="EC" id="1.14.13.218" evidence="5"/>
<proteinExistence type="predicted"/>
<dbReference type="RefSeq" id="WP_153538303.1">
    <property type="nucleotide sequence ID" value="NZ_WEGH01000004.1"/>
</dbReference>
<evidence type="ECO:0000256" key="1">
    <source>
        <dbReference type="ARBA" id="ARBA00023002"/>
    </source>
</evidence>